<dbReference type="InterPro" id="IPR005493">
    <property type="entry name" value="RraA/RraA-like"/>
</dbReference>
<dbReference type="EC" id="4.1.3.17" evidence="5"/>
<evidence type="ECO:0000256" key="3">
    <source>
        <dbReference type="ARBA" id="ARBA00008621"/>
    </source>
</evidence>
<keyword evidence="13" id="KW-0460">Magnesium</keyword>
<comment type="subunit">
    <text evidence="4">Homotrimer.</text>
</comment>
<evidence type="ECO:0000256" key="5">
    <source>
        <dbReference type="ARBA" id="ARBA00012213"/>
    </source>
</evidence>
<feature type="binding site" evidence="13">
    <location>
        <position position="129"/>
    </location>
    <ligand>
        <name>substrate</name>
    </ligand>
</feature>
<evidence type="ECO:0000313" key="15">
    <source>
        <dbReference type="EMBL" id="MBP2063649.1"/>
    </source>
</evidence>
<evidence type="ECO:0000313" key="14">
    <source>
        <dbReference type="EMBL" id="CDR17759.1"/>
    </source>
</evidence>
<dbReference type="CDD" id="cd16841">
    <property type="entry name" value="RraA_family"/>
    <property type="match status" value="1"/>
</dbReference>
<dbReference type="EMBL" id="JAGGLR010000012">
    <property type="protein sequence ID" value="MBP2063649.1"/>
    <property type="molecule type" value="Genomic_DNA"/>
</dbReference>
<evidence type="ECO:0000256" key="8">
    <source>
        <dbReference type="ARBA" id="ARBA00025046"/>
    </source>
</evidence>
<evidence type="ECO:0000256" key="6">
    <source>
        <dbReference type="ARBA" id="ARBA00012947"/>
    </source>
</evidence>
<feature type="binding site" evidence="13">
    <location>
        <begin position="107"/>
        <end position="110"/>
    </location>
    <ligand>
        <name>substrate</name>
    </ligand>
</feature>
<dbReference type="GO" id="GO:0046872">
    <property type="term" value="F:metal ion binding"/>
    <property type="evidence" value="ECO:0007669"/>
    <property type="project" value="UniProtKB-KW"/>
</dbReference>
<comment type="cofactor">
    <cofactor evidence="13">
        <name>Mg(2+)</name>
        <dbReference type="ChEBI" id="CHEBI:18420"/>
    </cofactor>
</comment>
<dbReference type="Proteomes" id="UP000756710">
    <property type="component" value="Unassembled WGS sequence"/>
</dbReference>
<keyword evidence="16" id="KW-1185">Reference proteome</keyword>
<sequence>MEHPPPPNPSDAAEAAPDPAWDLLTSALASDALDALGRRRQCLGPDIRPLGLAQRVVGRAHTVHAVAAAEVSPARPYEGLLSALDHTAPGTVFVFHTGRSDAAGVWGELVTTACLSRQVAGALTDGLIRDVSRVQALGFPVFSRGATPYDSKGRVDVVEELVPVTIDGVRIDPGDLIVGDADGVCVVPAELEEKVISLVREKRAGEREFREAVARGVPVTDAFRTYRVL</sequence>
<comment type="catalytic activity">
    <reaction evidence="12">
        <text>oxaloacetate + H(+) = pyruvate + CO2</text>
        <dbReference type="Rhea" id="RHEA:15641"/>
        <dbReference type="ChEBI" id="CHEBI:15361"/>
        <dbReference type="ChEBI" id="CHEBI:15378"/>
        <dbReference type="ChEBI" id="CHEBI:16452"/>
        <dbReference type="ChEBI" id="CHEBI:16526"/>
        <dbReference type="EC" id="4.1.1.112"/>
    </reaction>
</comment>
<dbReference type="PANTHER" id="PTHR33254:SF4">
    <property type="entry name" value="4-HYDROXY-4-METHYL-2-OXOGLUTARATE ALDOLASE 3-RELATED"/>
    <property type="match status" value="1"/>
</dbReference>
<proteinExistence type="inferred from homology"/>
<keyword evidence="13" id="KW-0479">Metal-binding</keyword>
<comment type="similarity">
    <text evidence="3">Belongs to the class II aldolase/RraA-like family.</text>
</comment>
<evidence type="ECO:0000256" key="12">
    <source>
        <dbReference type="ARBA" id="ARBA00047973"/>
    </source>
</evidence>
<dbReference type="RefSeq" id="WP_308280022.1">
    <property type="nucleotide sequence ID" value="NZ_BAABDR010000100.1"/>
</dbReference>
<dbReference type="HOGENOM" id="CLU_072626_3_0_11"/>
<keyword evidence="14" id="KW-0489">Methyltransferase</keyword>
<dbReference type="EMBL" id="LK022848">
    <property type="protein sequence ID" value="CDR17759.1"/>
    <property type="molecule type" value="Genomic_DNA"/>
</dbReference>
<evidence type="ECO:0000256" key="2">
    <source>
        <dbReference type="ARBA" id="ARBA00001968"/>
    </source>
</evidence>
<dbReference type="EC" id="4.1.1.112" evidence="6"/>
<evidence type="ECO:0000256" key="7">
    <source>
        <dbReference type="ARBA" id="ARBA00016549"/>
    </source>
</evidence>
<dbReference type="GO" id="GO:0008168">
    <property type="term" value="F:methyltransferase activity"/>
    <property type="evidence" value="ECO:0007669"/>
    <property type="project" value="UniProtKB-KW"/>
</dbReference>
<protein>
    <recommendedName>
        <fullName evidence="7">Putative 4-hydroxy-4-methyl-2-oxoglutarate aldolase</fullName>
        <ecNumber evidence="6">4.1.1.112</ecNumber>
        <ecNumber evidence="5">4.1.3.17</ecNumber>
    </recommendedName>
    <alternativeName>
        <fullName evidence="11">Oxaloacetate decarboxylase</fullName>
    </alternativeName>
    <alternativeName>
        <fullName evidence="9">Regulator of ribonuclease activity homolog</fullName>
    </alternativeName>
    <alternativeName>
        <fullName evidence="10">RraA-like protein</fullName>
    </alternativeName>
</protein>
<feature type="binding site" evidence="13">
    <location>
        <position position="130"/>
    </location>
    <ligand>
        <name>Mg(2+)</name>
        <dbReference type="ChEBI" id="CHEBI:18420"/>
    </ligand>
</feature>
<accession>A0A061A5W7</accession>
<comment type="catalytic activity">
    <reaction evidence="1">
        <text>4-hydroxy-4-methyl-2-oxoglutarate = 2 pyruvate</text>
        <dbReference type="Rhea" id="RHEA:22748"/>
        <dbReference type="ChEBI" id="CHEBI:15361"/>
        <dbReference type="ChEBI" id="CHEBI:58276"/>
        <dbReference type="EC" id="4.1.3.17"/>
    </reaction>
</comment>
<evidence type="ECO:0000256" key="9">
    <source>
        <dbReference type="ARBA" id="ARBA00029596"/>
    </source>
</evidence>
<reference evidence="15 16" key="2">
    <citation type="submission" date="2021-03" db="EMBL/GenBank/DDBJ databases">
        <title>Genomic Encyclopedia of Type Strains, Phase IV (KMG-IV): sequencing the most valuable type-strain genomes for metagenomic binning, comparative biology and taxonomic classification.</title>
        <authorList>
            <person name="Goeker M."/>
        </authorList>
    </citation>
    <scope>NUCLEOTIDE SEQUENCE [LARGE SCALE GENOMIC DNA]</scope>
    <source>
        <strain evidence="15 16">DSM 41954</strain>
    </source>
</reference>
<evidence type="ECO:0000256" key="4">
    <source>
        <dbReference type="ARBA" id="ARBA00011233"/>
    </source>
</evidence>
<comment type="cofactor">
    <cofactor evidence="2">
        <name>a divalent metal cation</name>
        <dbReference type="ChEBI" id="CHEBI:60240"/>
    </cofactor>
</comment>
<dbReference type="GO" id="GO:0032259">
    <property type="term" value="P:methylation"/>
    <property type="evidence" value="ECO:0007669"/>
    <property type="project" value="UniProtKB-KW"/>
</dbReference>
<dbReference type="GO" id="GO:0008948">
    <property type="term" value="F:oxaloacetate decarboxylase activity"/>
    <property type="evidence" value="ECO:0007669"/>
    <property type="project" value="UniProtKB-EC"/>
</dbReference>
<gene>
    <name evidence="15" type="ORF">J2Z30_004670</name>
    <name evidence="14" type="ORF">SIRAN9734</name>
</gene>
<dbReference type="PANTHER" id="PTHR33254">
    <property type="entry name" value="4-HYDROXY-4-METHYL-2-OXOGLUTARATE ALDOLASE 3-RELATED"/>
    <property type="match status" value="1"/>
</dbReference>
<dbReference type="SUPFAM" id="SSF89562">
    <property type="entry name" value="RraA-like"/>
    <property type="match status" value="1"/>
</dbReference>
<dbReference type="Gene3D" id="3.50.30.40">
    <property type="entry name" value="Ribonuclease E inhibitor RraA/RraA-like"/>
    <property type="match status" value="1"/>
</dbReference>
<organism evidence="14">
    <name type="scientific">Streptomyces iranensis</name>
    <dbReference type="NCBI Taxonomy" id="576784"/>
    <lineage>
        <taxon>Bacteria</taxon>
        <taxon>Bacillati</taxon>
        <taxon>Actinomycetota</taxon>
        <taxon>Actinomycetes</taxon>
        <taxon>Kitasatosporales</taxon>
        <taxon>Streptomycetaceae</taxon>
        <taxon>Streptomyces</taxon>
        <taxon>Streptomyces violaceusniger group</taxon>
    </lineage>
</organism>
<comment type="function">
    <text evidence="8">Catalyzes the aldol cleavage of 4-hydroxy-4-methyl-2-oxoglutarate (HMG) into 2 molecules of pyruvate. Also contains a secondary oxaloacetate (OAA) decarboxylase activity due to the common pyruvate enolate transition state formed following C-C bond cleavage in the retro-aldol and decarboxylation reactions.</text>
</comment>
<evidence type="ECO:0000256" key="10">
    <source>
        <dbReference type="ARBA" id="ARBA00030169"/>
    </source>
</evidence>
<dbReference type="Pfam" id="PF03737">
    <property type="entry name" value="RraA-like"/>
    <property type="match status" value="1"/>
</dbReference>
<dbReference type="AlphaFoldDB" id="A0A061A5W7"/>
<dbReference type="GO" id="GO:0047443">
    <property type="term" value="F:4-hydroxy-4-methyl-2-oxoglutarate aldolase activity"/>
    <property type="evidence" value="ECO:0007669"/>
    <property type="project" value="UniProtKB-EC"/>
</dbReference>
<evidence type="ECO:0000256" key="13">
    <source>
        <dbReference type="PIRSR" id="PIRSR605493-1"/>
    </source>
</evidence>
<evidence type="ECO:0000313" key="16">
    <source>
        <dbReference type="Proteomes" id="UP000756710"/>
    </source>
</evidence>
<name>A0A061A5W7_9ACTN</name>
<reference evidence="14" key="1">
    <citation type="submission" date="2014-05" db="EMBL/GenBank/DDBJ databases">
        <authorList>
            <person name="Horn Fabian"/>
        </authorList>
    </citation>
    <scope>NUCLEOTIDE SEQUENCE</scope>
</reference>
<keyword evidence="14" id="KW-0808">Transferase</keyword>
<dbReference type="InterPro" id="IPR036704">
    <property type="entry name" value="RraA/RraA-like_sf"/>
</dbReference>
<evidence type="ECO:0000256" key="1">
    <source>
        <dbReference type="ARBA" id="ARBA00001342"/>
    </source>
</evidence>
<evidence type="ECO:0000256" key="11">
    <source>
        <dbReference type="ARBA" id="ARBA00032305"/>
    </source>
</evidence>